<accession>A0A0Q9WRA6</accession>
<sequence>MNSRTEHQLKLSCRRLQILDTMKIKVAFFLVFTTIALASGFRTPDCPHWSKCWKDYQSGRVVY</sequence>
<gene>
    <name evidence="1" type="primary">Dvir\GJ26533</name>
    <name evidence="1" type="ORF">Dvir_GJ26533</name>
</gene>
<protein>
    <submittedName>
        <fullName evidence="1">Uncharacterized protein</fullName>
    </submittedName>
</protein>
<reference evidence="1 2" key="1">
    <citation type="journal article" date="2007" name="Nature">
        <title>Evolution of genes and genomes on the Drosophila phylogeny.</title>
        <authorList>
            <consortium name="Drosophila 12 Genomes Consortium"/>
            <person name="Clark A.G."/>
            <person name="Eisen M.B."/>
            <person name="Smith D.R."/>
            <person name="Bergman C.M."/>
            <person name="Oliver B."/>
            <person name="Markow T.A."/>
            <person name="Kaufman T.C."/>
            <person name="Kellis M."/>
            <person name="Gelbart W."/>
            <person name="Iyer V.N."/>
            <person name="Pollard D.A."/>
            <person name="Sackton T.B."/>
            <person name="Larracuente A.M."/>
            <person name="Singh N.D."/>
            <person name="Abad J.P."/>
            <person name="Abt D.N."/>
            <person name="Adryan B."/>
            <person name="Aguade M."/>
            <person name="Akashi H."/>
            <person name="Anderson W.W."/>
            <person name="Aquadro C.F."/>
            <person name="Ardell D.H."/>
            <person name="Arguello R."/>
            <person name="Artieri C.G."/>
            <person name="Barbash D.A."/>
            <person name="Barker D."/>
            <person name="Barsanti P."/>
            <person name="Batterham P."/>
            <person name="Batzoglou S."/>
            <person name="Begun D."/>
            <person name="Bhutkar A."/>
            <person name="Blanco E."/>
            <person name="Bosak S.A."/>
            <person name="Bradley R.K."/>
            <person name="Brand A.D."/>
            <person name="Brent M.R."/>
            <person name="Brooks A.N."/>
            <person name="Brown R.H."/>
            <person name="Butlin R.K."/>
            <person name="Caggese C."/>
            <person name="Calvi B.R."/>
            <person name="Bernardo de Carvalho A."/>
            <person name="Caspi A."/>
            <person name="Castrezana S."/>
            <person name="Celniker S.E."/>
            <person name="Chang J.L."/>
            <person name="Chapple C."/>
            <person name="Chatterji S."/>
            <person name="Chinwalla A."/>
            <person name="Civetta A."/>
            <person name="Clifton S.W."/>
            <person name="Comeron J.M."/>
            <person name="Costello J.C."/>
            <person name="Coyne J.A."/>
            <person name="Daub J."/>
            <person name="David R.G."/>
            <person name="Delcher A.L."/>
            <person name="Delehaunty K."/>
            <person name="Do C.B."/>
            <person name="Ebling H."/>
            <person name="Edwards K."/>
            <person name="Eickbush T."/>
            <person name="Evans J.D."/>
            <person name="Filipski A."/>
            <person name="Findeiss S."/>
            <person name="Freyhult E."/>
            <person name="Fulton L."/>
            <person name="Fulton R."/>
            <person name="Garcia A.C."/>
            <person name="Gardiner A."/>
            <person name="Garfield D.A."/>
            <person name="Garvin B.E."/>
            <person name="Gibson G."/>
            <person name="Gilbert D."/>
            <person name="Gnerre S."/>
            <person name="Godfrey J."/>
            <person name="Good R."/>
            <person name="Gotea V."/>
            <person name="Gravely B."/>
            <person name="Greenberg A.J."/>
            <person name="Griffiths-Jones S."/>
            <person name="Gross S."/>
            <person name="Guigo R."/>
            <person name="Gustafson E.A."/>
            <person name="Haerty W."/>
            <person name="Hahn M.W."/>
            <person name="Halligan D.L."/>
            <person name="Halpern A.L."/>
            <person name="Halter G.M."/>
            <person name="Han M.V."/>
            <person name="Heger A."/>
            <person name="Hillier L."/>
            <person name="Hinrichs A.S."/>
            <person name="Holmes I."/>
            <person name="Hoskins R.A."/>
            <person name="Hubisz M.J."/>
            <person name="Hultmark D."/>
            <person name="Huntley M.A."/>
            <person name="Jaffe D.B."/>
            <person name="Jagadeeshan S."/>
            <person name="Jeck W.R."/>
            <person name="Johnson J."/>
            <person name="Jones C.D."/>
            <person name="Jordan W.C."/>
            <person name="Karpen G.H."/>
            <person name="Kataoka E."/>
            <person name="Keightley P.D."/>
            <person name="Kheradpour P."/>
            <person name="Kirkness E.F."/>
            <person name="Koerich L.B."/>
            <person name="Kristiansen K."/>
            <person name="Kudrna D."/>
            <person name="Kulathinal R.J."/>
            <person name="Kumar S."/>
            <person name="Kwok R."/>
            <person name="Lander E."/>
            <person name="Langley C.H."/>
            <person name="Lapoint R."/>
            <person name="Lazzaro B.P."/>
            <person name="Lee S.J."/>
            <person name="Levesque L."/>
            <person name="Li R."/>
            <person name="Lin C.F."/>
            <person name="Lin M.F."/>
            <person name="Lindblad-Toh K."/>
            <person name="Llopart A."/>
            <person name="Long M."/>
            <person name="Low L."/>
            <person name="Lozovsky E."/>
            <person name="Lu J."/>
            <person name="Luo M."/>
            <person name="Machado C.A."/>
            <person name="Makalowski W."/>
            <person name="Marzo M."/>
            <person name="Matsuda M."/>
            <person name="Matzkin L."/>
            <person name="McAllister B."/>
            <person name="McBride C.S."/>
            <person name="McKernan B."/>
            <person name="McKernan K."/>
            <person name="Mendez-Lago M."/>
            <person name="Minx P."/>
            <person name="Mollenhauer M.U."/>
            <person name="Montooth K."/>
            <person name="Mount S.M."/>
            <person name="Mu X."/>
            <person name="Myers E."/>
            <person name="Negre B."/>
            <person name="Newfeld S."/>
            <person name="Nielsen R."/>
            <person name="Noor M.A."/>
            <person name="O'Grady P."/>
            <person name="Pachter L."/>
            <person name="Papaceit M."/>
            <person name="Parisi M.J."/>
            <person name="Parisi M."/>
            <person name="Parts L."/>
            <person name="Pedersen J.S."/>
            <person name="Pesole G."/>
            <person name="Phillippy A.M."/>
            <person name="Ponting C.P."/>
            <person name="Pop M."/>
            <person name="Porcelli D."/>
            <person name="Powell J.R."/>
            <person name="Prohaska S."/>
            <person name="Pruitt K."/>
            <person name="Puig M."/>
            <person name="Quesneville H."/>
            <person name="Ram K.R."/>
            <person name="Rand D."/>
            <person name="Rasmussen M.D."/>
            <person name="Reed L.K."/>
            <person name="Reenan R."/>
            <person name="Reily A."/>
            <person name="Remington K.A."/>
            <person name="Rieger T.T."/>
            <person name="Ritchie M.G."/>
            <person name="Robin C."/>
            <person name="Rogers Y.H."/>
            <person name="Rohde C."/>
            <person name="Rozas J."/>
            <person name="Rubenfield M.J."/>
            <person name="Ruiz A."/>
            <person name="Russo S."/>
            <person name="Salzberg S.L."/>
            <person name="Sanchez-Gracia A."/>
            <person name="Saranga D.J."/>
            <person name="Sato H."/>
            <person name="Schaeffer S.W."/>
            <person name="Schatz M.C."/>
            <person name="Schlenke T."/>
            <person name="Schwartz R."/>
            <person name="Segarra C."/>
            <person name="Singh R.S."/>
            <person name="Sirot L."/>
            <person name="Sirota M."/>
            <person name="Sisneros N.B."/>
            <person name="Smith C.D."/>
            <person name="Smith T.F."/>
            <person name="Spieth J."/>
            <person name="Stage D.E."/>
            <person name="Stark A."/>
            <person name="Stephan W."/>
            <person name="Strausberg R.L."/>
            <person name="Strempel S."/>
            <person name="Sturgill D."/>
            <person name="Sutton G."/>
            <person name="Sutton G.G."/>
            <person name="Tao W."/>
            <person name="Teichmann S."/>
            <person name="Tobari Y.N."/>
            <person name="Tomimura Y."/>
            <person name="Tsolas J.M."/>
            <person name="Valente V.L."/>
            <person name="Venter E."/>
            <person name="Venter J.C."/>
            <person name="Vicario S."/>
            <person name="Vieira F.G."/>
            <person name="Vilella A.J."/>
            <person name="Villasante A."/>
            <person name="Walenz B."/>
            <person name="Wang J."/>
            <person name="Wasserman M."/>
            <person name="Watts T."/>
            <person name="Wilson D."/>
            <person name="Wilson R.K."/>
            <person name="Wing R.A."/>
            <person name="Wolfner M.F."/>
            <person name="Wong A."/>
            <person name="Wong G.K."/>
            <person name="Wu C.I."/>
            <person name="Wu G."/>
            <person name="Yamamoto D."/>
            <person name="Yang H.P."/>
            <person name="Yang S.P."/>
            <person name="Yorke J.A."/>
            <person name="Yoshida K."/>
            <person name="Zdobnov E."/>
            <person name="Zhang P."/>
            <person name="Zhang Y."/>
            <person name="Zimin A.V."/>
            <person name="Baldwin J."/>
            <person name="Abdouelleil A."/>
            <person name="Abdulkadir J."/>
            <person name="Abebe A."/>
            <person name="Abera B."/>
            <person name="Abreu J."/>
            <person name="Acer S.C."/>
            <person name="Aftuck L."/>
            <person name="Alexander A."/>
            <person name="An P."/>
            <person name="Anderson E."/>
            <person name="Anderson S."/>
            <person name="Arachi H."/>
            <person name="Azer M."/>
            <person name="Bachantsang P."/>
            <person name="Barry A."/>
            <person name="Bayul T."/>
            <person name="Berlin A."/>
            <person name="Bessette D."/>
            <person name="Bloom T."/>
            <person name="Blye J."/>
            <person name="Boguslavskiy L."/>
            <person name="Bonnet C."/>
            <person name="Boukhgalter B."/>
            <person name="Bourzgui I."/>
            <person name="Brown A."/>
            <person name="Cahill P."/>
            <person name="Channer S."/>
            <person name="Cheshatsang Y."/>
            <person name="Chuda L."/>
            <person name="Citroen M."/>
            <person name="Collymore A."/>
            <person name="Cooke P."/>
            <person name="Costello M."/>
            <person name="D'Aco K."/>
            <person name="Daza R."/>
            <person name="De Haan G."/>
            <person name="DeGray S."/>
            <person name="DeMaso C."/>
            <person name="Dhargay N."/>
            <person name="Dooley K."/>
            <person name="Dooley E."/>
            <person name="Doricent M."/>
            <person name="Dorje P."/>
            <person name="Dorjee K."/>
            <person name="Dupes A."/>
            <person name="Elong R."/>
            <person name="Falk J."/>
            <person name="Farina A."/>
            <person name="Faro S."/>
            <person name="Ferguson D."/>
            <person name="Fisher S."/>
            <person name="Foley C.D."/>
            <person name="Franke A."/>
            <person name="Friedrich D."/>
            <person name="Gadbois L."/>
            <person name="Gearin G."/>
            <person name="Gearin C.R."/>
            <person name="Giannoukos G."/>
            <person name="Goode T."/>
            <person name="Graham J."/>
            <person name="Grandbois E."/>
            <person name="Grewal S."/>
            <person name="Gyaltsen K."/>
            <person name="Hafez N."/>
            <person name="Hagos B."/>
            <person name="Hall J."/>
            <person name="Henson C."/>
            <person name="Hollinger A."/>
            <person name="Honan T."/>
            <person name="Huard M.D."/>
            <person name="Hughes L."/>
            <person name="Hurhula B."/>
            <person name="Husby M.E."/>
            <person name="Kamat A."/>
            <person name="Kanga B."/>
            <person name="Kashin S."/>
            <person name="Khazanovich D."/>
            <person name="Kisner P."/>
            <person name="Lance K."/>
            <person name="Lara M."/>
            <person name="Lee W."/>
            <person name="Lennon N."/>
            <person name="Letendre F."/>
            <person name="LeVine R."/>
            <person name="Lipovsky A."/>
            <person name="Liu X."/>
            <person name="Liu J."/>
            <person name="Liu S."/>
            <person name="Lokyitsang T."/>
            <person name="Lokyitsang Y."/>
            <person name="Lubonja R."/>
            <person name="Lui A."/>
            <person name="MacDonald P."/>
            <person name="Magnisalis V."/>
            <person name="Maru K."/>
            <person name="Matthews C."/>
            <person name="McCusker W."/>
            <person name="McDonough S."/>
            <person name="Mehta T."/>
            <person name="Meldrim J."/>
            <person name="Meneus L."/>
            <person name="Mihai O."/>
            <person name="Mihalev A."/>
            <person name="Mihova T."/>
            <person name="Mittelman R."/>
            <person name="Mlenga V."/>
            <person name="Montmayeur A."/>
            <person name="Mulrain L."/>
            <person name="Navidi A."/>
            <person name="Naylor J."/>
            <person name="Negash T."/>
            <person name="Nguyen T."/>
            <person name="Nguyen N."/>
            <person name="Nicol R."/>
            <person name="Norbu C."/>
            <person name="Norbu N."/>
            <person name="Novod N."/>
            <person name="O'Neill B."/>
            <person name="Osman S."/>
            <person name="Markiewicz E."/>
            <person name="Oyono O.L."/>
            <person name="Patti C."/>
            <person name="Phunkhang P."/>
            <person name="Pierre F."/>
            <person name="Priest M."/>
            <person name="Raghuraman S."/>
            <person name="Rege F."/>
            <person name="Reyes R."/>
            <person name="Rise C."/>
            <person name="Rogov P."/>
            <person name="Ross K."/>
            <person name="Ryan E."/>
            <person name="Settipalli S."/>
            <person name="Shea T."/>
            <person name="Sherpa N."/>
            <person name="Shi L."/>
            <person name="Shih D."/>
            <person name="Sparrow T."/>
            <person name="Spaulding J."/>
            <person name="Stalker J."/>
            <person name="Stange-Thomann N."/>
            <person name="Stavropoulos S."/>
            <person name="Stone C."/>
            <person name="Strader C."/>
            <person name="Tesfaye S."/>
            <person name="Thomson T."/>
            <person name="Thoulutsang Y."/>
            <person name="Thoulutsang D."/>
            <person name="Topham K."/>
            <person name="Topping I."/>
            <person name="Tsamla T."/>
            <person name="Vassiliev H."/>
            <person name="Vo A."/>
            <person name="Wangchuk T."/>
            <person name="Wangdi T."/>
            <person name="Weiand M."/>
            <person name="Wilkinson J."/>
            <person name="Wilson A."/>
            <person name="Yadav S."/>
            <person name="Young G."/>
            <person name="Yu Q."/>
            <person name="Zembek L."/>
            <person name="Zhong D."/>
            <person name="Zimmer A."/>
            <person name="Zwirko Z."/>
            <person name="Jaffe D.B."/>
            <person name="Alvarez P."/>
            <person name="Brockman W."/>
            <person name="Butler J."/>
            <person name="Chin C."/>
            <person name="Gnerre S."/>
            <person name="Grabherr M."/>
            <person name="Kleber M."/>
            <person name="Mauceli E."/>
            <person name="MacCallum I."/>
        </authorList>
    </citation>
    <scope>NUCLEOTIDE SEQUENCE [LARGE SCALE GENOMIC DNA]</scope>
    <source>
        <strain evidence="2">Tucson 15010-1051.87</strain>
    </source>
</reference>
<dbReference type="InParanoid" id="A0A0Q9WRA6"/>
<name>A0A0Q9WRA6_DROVI</name>
<evidence type="ECO:0000313" key="1">
    <source>
        <dbReference type="EMBL" id="KRF84679.1"/>
    </source>
</evidence>
<evidence type="ECO:0000313" key="2">
    <source>
        <dbReference type="Proteomes" id="UP000008792"/>
    </source>
</evidence>
<organism evidence="1 2">
    <name type="scientific">Drosophila virilis</name>
    <name type="common">Fruit fly</name>
    <dbReference type="NCBI Taxonomy" id="7244"/>
    <lineage>
        <taxon>Eukaryota</taxon>
        <taxon>Metazoa</taxon>
        <taxon>Ecdysozoa</taxon>
        <taxon>Arthropoda</taxon>
        <taxon>Hexapoda</taxon>
        <taxon>Insecta</taxon>
        <taxon>Pterygota</taxon>
        <taxon>Neoptera</taxon>
        <taxon>Endopterygota</taxon>
        <taxon>Diptera</taxon>
        <taxon>Brachycera</taxon>
        <taxon>Muscomorpha</taxon>
        <taxon>Ephydroidea</taxon>
        <taxon>Drosophilidae</taxon>
        <taxon>Drosophila</taxon>
    </lineage>
</organism>
<keyword evidence="2" id="KW-1185">Reference proteome</keyword>
<proteinExistence type="predicted"/>
<dbReference type="AlphaFoldDB" id="A0A0Q9WRA6"/>
<dbReference type="EMBL" id="CH940647">
    <property type="protein sequence ID" value="KRF84679.1"/>
    <property type="molecule type" value="Genomic_DNA"/>
</dbReference>
<dbReference type="Proteomes" id="UP000008792">
    <property type="component" value="Unassembled WGS sequence"/>
</dbReference>